<name>A0A512E383_9PROT</name>
<keyword evidence="3" id="KW-1185">Reference proteome</keyword>
<protein>
    <recommendedName>
        <fullName evidence="1">Transposase IS4-like domain-containing protein</fullName>
    </recommendedName>
</protein>
<dbReference type="EMBL" id="BJYZ01000066">
    <property type="protein sequence ID" value="GEO43193.1"/>
    <property type="molecule type" value="Genomic_DNA"/>
</dbReference>
<proteinExistence type="predicted"/>
<feature type="domain" description="Transposase IS4-like" evidence="1">
    <location>
        <begin position="148"/>
        <end position="197"/>
    </location>
</feature>
<dbReference type="OrthoDB" id="7303262at2"/>
<dbReference type="Proteomes" id="UP000321523">
    <property type="component" value="Unassembled WGS sequence"/>
</dbReference>
<dbReference type="GO" id="GO:0006313">
    <property type="term" value="P:DNA transposition"/>
    <property type="evidence" value="ECO:0007669"/>
    <property type="project" value="InterPro"/>
</dbReference>
<dbReference type="RefSeq" id="WP_044436799.1">
    <property type="nucleotide sequence ID" value="NZ_BJYZ01000066.1"/>
</dbReference>
<evidence type="ECO:0000259" key="1">
    <source>
        <dbReference type="Pfam" id="PF01609"/>
    </source>
</evidence>
<evidence type="ECO:0000313" key="3">
    <source>
        <dbReference type="Proteomes" id="UP000321523"/>
    </source>
</evidence>
<dbReference type="InterPro" id="IPR002559">
    <property type="entry name" value="Transposase_11"/>
</dbReference>
<dbReference type="GO" id="GO:0003677">
    <property type="term" value="F:DNA binding"/>
    <property type="evidence" value="ECO:0007669"/>
    <property type="project" value="InterPro"/>
</dbReference>
<organism evidence="2 3">
    <name type="scientific">Skermanella aerolata</name>
    <dbReference type="NCBI Taxonomy" id="393310"/>
    <lineage>
        <taxon>Bacteria</taxon>
        <taxon>Pseudomonadati</taxon>
        <taxon>Pseudomonadota</taxon>
        <taxon>Alphaproteobacteria</taxon>
        <taxon>Rhodospirillales</taxon>
        <taxon>Azospirillaceae</taxon>
        <taxon>Skermanella</taxon>
    </lineage>
</organism>
<sequence>MGTAFTPARASSTSWDAFSDVDAFVDAVLAELAAMAVDGTQSTRSAPKPPLTGAALCKAIMAVWHVAFHDMAWRATSQLCNIPFGTLYTLFARWTWLGLWRRLFTRLILAWRPGCGDKPVPNAVIIDSPLSLSASGQLSGESSCRSTPTCFERGFDGGKKIKGIKIHLAVDKYGFSLAINVSPANRHDSQGIVPVLH</sequence>
<dbReference type="AlphaFoldDB" id="A0A512E383"/>
<dbReference type="Pfam" id="PF01609">
    <property type="entry name" value="DDE_Tnp_1"/>
    <property type="match status" value="1"/>
</dbReference>
<accession>A0A512E383</accession>
<reference evidence="2 3" key="1">
    <citation type="submission" date="2019-07" db="EMBL/GenBank/DDBJ databases">
        <title>Whole genome shotgun sequence of Skermanella aerolata NBRC 106429.</title>
        <authorList>
            <person name="Hosoyama A."/>
            <person name="Uohara A."/>
            <person name="Ohji S."/>
            <person name="Ichikawa N."/>
        </authorList>
    </citation>
    <scope>NUCLEOTIDE SEQUENCE [LARGE SCALE GENOMIC DNA]</scope>
    <source>
        <strain evidence="2 3">NBRC 106429</strain>
    </source>
</reference>
<dbReference type="PANTHER" id="PTHR30007">
    <property type="entry name" value="PHP DOMAIN PROTEIN"/>
    <property type="match status" value="1"/>
</dbReference>
<comment type="caution">
    <text evidence="2">The sequence shown here is derived from an EMBL/GenBank/DDBJ whole genome shotgun (WGS) entry which is preliminary data.</text>
</comment>
<dbReference type="GO" id="GO:0004803">
    <property type="term" value="F:transposase activity"/>
    <property type="evidence" value="ECO:0007669"/>
    <property type="project" value="InterPro"/>
</dbReference>
<gene>
    <name evidence="2" type="ORF">SAE02_73410</name>
</gene>
<dbReference type="PANTHER" id="PTHR30007:SF0">
    <property type="entry name" value="TRANSPOSASE"/>
    <property type="match status" value="1"/>
</dbReference>
<evidence type="ECO:0000313" key="2">
    <source>
        <dbReference type="EMBL" id="GEO43193.1"/>
    </source>
</evidence>